<keyword evidence="2" id="KW-0413">Isomerase</keyword>
<comment type="similarity">
    <text evidence="2">Belongs to the pseudouridine synthase RluA family.</text>
</comment>
<evidence type="ECO:0000313" key="5">
    <source>
        <dbReference type="EMBL" id="CAI4059609.1"/>
    </source>
</evidence>
<comment type="catalytic activity">
    <reaction evidence="2">
        <text>a uridine in RNA = a pseudouridine in RNA</text>
        <dbReference type="Rhea" id="RHEA:48348"/>
        <dbReference type="Rhea" id="RHEA-COMP:12068"/>
        <dbReference type="Rhea" id="RHEA-COMP:12069"/>
        <dbReference type="ChEBI" id="CHEBI:65314"/>
        <dbReference type="ChEBI" id="CHEBI:65315"/>
    </reaction>
</comment>
<dbReference type="PROSITE" id="PS50889">
    <property type="entry name" value="S4"/>
    <property type="match status" value="1"/>
</dbReference>
<dbReference type="CDD" id="cd02557">
    <property type="entry name" value="PseudoU_synth_ScRIB2"/>
    <property type="match status" value="1"/>
</dbReference>
<protein>
    <recommendedName>
        <fullName evidence="2">Pseudouridine synthase</fullName>
        <ecNumber evidence="2">5.4.99.-</ecNumber>
    </recommendedName>
</protein>
<feature type="compositionally biased region" description="Basic residues" evidence="3">
    <location>
        <begin position="56"/>
        <end position="66"/>
    </location>
</feature>
<dbReference type="SUPFAM" id="SSF55120">
    <property type="entry name" value="Pseudouridine synthase"/>
    <property type="match status" value="1"/>
</dbReference>
<evidence type="ECO:0000259" key="4">
    <source>
        <dbReference type="Pfam" id="PF00849"/>
    </source>
</evidence>
<feature type="compositionally biased region" description="Basic and acidic residues" evidence="3">
    <location>
        <begin position="74"/>
        <end position="85"/>
    </location>
</feature>
<comment type="function">
    <text evidence="2">Responsible for synthesis of pseudouridine from uracil.</text>
</comment>
<dbReference type="PANTHER" id="PTHR21600">
    <property type="entry name" value="MITOCHONDRIAL RNA PSEUDOURIDINE SYNTHASE"/>
    <property type="match status" value="1"/>
</dbReference>
<dbReference type="InterPro" id="IPR006225">
    <property type="entry name" value="PsdUridine_synth_RluC/D"/>
</dbReference>
<dbReference type="PROSITE" id="PS01129">
    <property type="entry name" value="PSI_RLU"/>
    <property type="match status" value="1"/>
</dbReference>
<feature type="region of interest" description="Disordered" evidence="3">
    <location>
        <begin position="32"/>
        <end position="94"/>
    </location>
</feature>
<dbReference type="InterPro" id="IPR006224">
    <property type="entry name" value="PsdUridine_synth_RluA-like_CS"/>
</dbReference>
<name>A0ABN8WWJ9_SACUV</name>
<dbReference type="InterPro" id="IPR050188">
    <property type="entry name" value="RluA_PseudoU_synthase"/>
</dbReference>
<dbReference type="Gene3D" id="3.30.2350.10">
    <property type="entry name" value="Pseudouridine synthase"/>
    <property type="match status" value="1"/>
</dbReference>
<dbReference type="InterPro" id="IPR020103">
    <property type="entry name" value="PsdUridine_synth_cat_dom_sf"/>
</dbReference>
<organism evidence="5 6">
    <name type="scientific">Saccharomyces uvarum</name>
    <name type="common">Yeast</name>
    <name type="synonym">Saccharomyces bayanus var. uvarum</name>
    <dbReference type="NCBI Taxonomy" id="230603"/>
    <lineage>
        <taxon>Eukaryota</taxon>
        <taxon>Fungi</taxon>
        <taxon>Dikarya</taxon>
        <taxon>Ascomycota</taxon>
        <taxon>Saccharomycotina</taxon>
        <taxon>Saccharomycetes</taxon>
        <taxon>Saccharomycetales</taxon>
        <taxon>Saccharomycetaceae</taxon>
        <taxon>Saccharomyces</taxon>
    </lineage>
</organism>
<keyword evidence="6" id="KW-1185">Reference proteome</keyword>
<dbReference type="EC" id="5.4.99.-" evidence="2"/>
<accession>A0ABN8WWJ9</accession>
<feature type="compositionally biased region" description="Basic and acidic residues" evidence="3">
    <location>
        <begin position="36"/>
        <end position="55"/>
    </location>
</feature>
<feature type="domain" description="Pseudouridine synthase RsuA/RluA-like" evidence="4">
    <location>
        <begin position="196"/>
        <end position="345"/>
    </location>
</feature>
<evidence type="ECO:0000256" key="2">
    <source>
        <dbReference type="RuleBase" id="RU362028"/>
    </source>
</evidence>
<dbReference type="NCBIfam" id="TIGR00005">
    <property type="entry name" value="rluA_subfam"/>
    <property type="match status" value="1"/>
</dbReference>
<evidence type="ECO:0000313" key="6">
    <source>
        <dbReference type="Proteomes" id="UP001162085"/>
    </source>
</evidence>
<evidence type="ECO:0000256" key="3">
    <source>
        <dbReference type="SAM" id="MobiDB-lite"/>
    </source>
</evidence>
<keyword evidence="1" id="KW-0694">RNA-binding</keyword>
<sequence>MLRNNNLNNFFRVPTIMSQNLKRSALAANLSSESRATSDEFNKHLQNEVERERGIQQKKKIKRTKLSKLSNSTDKSRFQSRETGNKKPKHRQIDPEYEVDIEGPLRKIKPYYFTYKTFCKERWRNKKLIDVFTSEFRDREPEYYIKTIASGSVYLNDQAAGLSSIIKNGDLITHQVHRHEPPVTSRPIKTVFEDDDILVIDKPSGIPVHPTGRYRFNTITKMLEKNLGFAVNPCNRLDRLTSGLMFLAKTPKGADEIGDQLKAREVSKEYVARVIGEFPETEVVVEKPLRLIEPRLALNAVCQMDDEGAKHAKTVFNRISYDGKTSIVRCKPLTGRSHQIRVHLQYLGHSIANDPIYSNDEVWSSNLGKNGEIDFGTVIARLNEIGKTRPAKSWYHNNSANGEVLRQEKCTVCESDLYTDPGPNDLDLWLHAYLYESTETEEESGKKKWCYKTEYPEWAQIASLPGKAT</sequence>
<dbReference type="Proteomes" id="UP001162085">
    <property type="component" value="Chromosome 4"/>
</dbReference>
<gene>
    <name evidence="5" type="primary">SUVZ04G2030</name>
    <name evidence="5" type="ORF">SUVZ_04G2030</name>
</gene>
<evidence type="ECO:0000256" key="1">
    <source>
        <dbReference type="PROSITE-ProRule" id="PRU00182"/>
    </source>
</evidence>
<dbReference type="InterPro" id="IPR006145">
    <property type="entry name" value="PsdUridine_synth_RsuA/RluA"/>
</dbReference>
<dbReference type="Pfam" id="PF00849">
    <property type="entry name" value="PseudoU_synth_2"/>
    <property type="match status" value="1"/>
</dbReference>
<dbReference type="EMBL" id="OX365931">
    <property type="protein sequence ID" value="CAI4059609.1"/>
    <property type="molecule type" value="Genomic_DNA"/>
</dbReference>
<proteinExistence type="inferred from homology"/>
<reference evidence="5" key="1">
    <citation type="submission" date="2022-10" db="EMBL/GenBank/DDBJ databases">
        <authorList>
            <person name="Byrne P K."/>
        </authorList>
    </citation>
    <scope>NUCLEOTIDE SEQUENCE</scope>
    <source>
        <strain evidence="5">ZP964</strain>
    </source>
</reference>
<dbReference type="PANTHER" id="PTHR21600:SF40">
    <property type="entry name" value="PSEUDOURIDYLATE SYNTHASE RPUSD2"/>
    <property type="match status" value="1"/>
</dbReference>